<sequence length="417" mass="48397">MNAPIVPEAAYAASAYRSNAIPSQPPHKWSQDANRSGPTRVQLRWGHYANLEPWQDVDAQLRPSKPDYLNDNQEDDLYINQKRWNFDNTSKLMILLPYLKWSSILYIPWLCWILVLGSAGDVFLSWLFPSHNFNSFLALTIAVILLAFVMIGFSSWYMWADNPRYKKYLIQVGSGLAVALIASLLTFQDDPHGTELFWICGAMAFSVFMGLIGWDYLQDLYLRVFAHDGSGLNRQTGMLTIGRRFQKPFSAPFYEFDATLEFRPGPHGNSGFAIWLHHRYTTVEVFLGAKIQSLGMSLEEALAFWDTLQRYMDVTQPLPELPILEQFRHLDPTTAEHDLQSKRDPRRWRDMPYRAWERRGRAEMMKRNRDYKWQEQPCILQAKIDPSLTIETYYRQQEAKGIHATPNGDDYGNIHRG</sequence>
<gene>
    <name evidence="2" type="ORF">SAMN05216214_1279</name>
</gene>
<accession>A0A1H7TCM8</accession>
<feature type="transmembrane region" description="Helical" evidence="1">
    <location>
        <begin position="135"/>
        <end position="156"/>
    </location>
</feature>
<reference evidence="2 3" key="1">
    <citation type="submission" date="2016-10" db="EMBL/GenBank/DDBJ databases">
        <authorList>
            <person name="de Groot N.N."/>
        </authorList>
    </citation>
    <scope>NUCLEOTIDE SEQUENCE [LARGE SCALE GENOMIC DNA]</scope>
    <source>
        <strain evidence="2 3">JCM 19513</strain>
    </source>
</reference>
<dbReference type="RefSeq" id="WP_235821673.1">
    <property type="nucleotide sequence ID" value="NZ_FOAS01000027.1"/>
</dbReference>
<organism evidence="2 3">
    <name type="scientific">Atopomonas hussainii</name>
    <dbReference type="NCBI Taxonomy" id="1429083"/>
    <lineage>
        <taxon>Bacteria</taxon>
        <taxon>Pseudomonadati</taxon>
        <taxon>Pseudomonadota</taxon>
        <taxon>Gammaproteobacteria</taxon>
        <taxon>Pseudomonadales</taxon>
        <taxon>Pseudomonadaceae</taxon>
        <taxon>Atopomonas</taxon>
    </lineage>
</organism>
<keyword evidence="1" id="KW-0472">Membrane</keyword>
<evidence type="ECO:0000313" key="2">
    <source>
        <dbReference type="EMBL" id="SEL82620.1"/>
    </source>
</evidence>
<proteinExistence type="predicted"/>
<dbReference type="InterPro" id="IPR036259">
    <property type="entry name" value="MFS_trans_sf"/>
</dbReference>
<dbReference type="SUPFAM" id="SSF103473">
    <property type="entry name" value="MFS general substrate transporter"/>
    <property type="match status" value="1"/>
</dbReference>
<keyword evidence="3" id="KW-1185">Reference proteome</keyword>
<protein>
    <submittedName>
        <fullName evidence="2">Uncharacterized protein</fullName>
    </submittedName>
</protein>
<dbReference type="Proteomes" id="UP000185766">
    <property type="component" value="Unassembled WGS sequence"/>
</dbReference>
<feature type="transmembrane region" description="Helical" evidence="1">
    <location>
        <begin position="168"/>
        <end position="184"/>
    </location>
</feature>
<evidence type="ECO:0000313" key="3">
    <source>
        <dbReference type="Proteomes" id="UP000185766"/>
    </source>
</evidence>
<evidence type="ECO:0000256" key="1">
    <source>
        <dbReference type="SAM" id="Phobius"/>
    </source>
</evidence>
<keyword evidence="1" id="KW-1133">Transmembrane helix</keyword>
<name>A0A1H7TCM8_9GAMM</name>
<dbReference type="AlphaFoldDB" id="A0A1H7TCM8"/>
<feature type="transmembrane region" description="Helical" evidence="1">
    <location>
        <begin position="196"/>
        <end position="217"/>
    </location>
</feature>
<keyword evidence="1" id="KW-0812">Transmembrane</keyword>
<dbReference type="EMBL" id="FOAS01000027">
    <property type="protein sequence ID" value="SEL82620.1"/>
    <property type="molecule type" value="Genomic_DNA"/>
</dbReference>